<dbReference type="PANTHER" id="PTHR43777:SF1">
    <property type="entry name" value="MOLYBDENUM COFACTOR CYTIDYLYLTRANSFERASE"/>
    <property type="match status" value="1"/>
</dbReference>
<keyword evidence="3" id="KW-0808">Transferase</keyword>
<dbReference type="Pfam" id="PF12804">
    <property type="entry name" value="NTP_transf_3"/>
    <property type="match status" value="1"/>
</dbReference>
<evidence type="ECO:0000256" key="1">
    <source>
        <dbReference type="SAM" id="MobiDB-lite"/>
    </source>
</evidence>
<dbReference type="InterPro" id="IPR029044">
    <property type="entry name" value="Nucleotide-diphossugar_trans"/>
</dbReference>
<organism evidence="3">
    <name type="scientific">Caldilineaceae bacterium SB0675_bin_29</name>
    <dbReference type="NCBI Taxonomy" id="2605266"/>
    <lineage>
        <taxon>Bacteria</taxon>
        <taxon>Bacillati</taxon>
        <taxon>Chloroflexota</taxon>
        <taxon>Caldilineae</taxon>
        <taxon>Caldilineales</taxon>
        <taxon>Caldilineaceae</taxon>
    </lineage>
</organism>
<proteinExistence type="predicted"/>
<accession>A0A6B1G067</accession>
<dbReference type="EMBL" id="VYDA01000568">
    <property type="protein sequence ID" value="MYH63202.1"/>
    <property type="molecule type" value="Genomic_DNA"/>
</dbReference>
<gene>
    <name evidence="3" type="ORF">F4148_16075</name>
</gene>
<evidence type="ECO:0000313" key="3">
    <source>
        <dbReference type="EMBL" id="MYH63202.1"/>
    </source>
</evidence>
<dbReference type="PANTHER" id="PTHR43777">
    <property type="entry name" value="MOLYBDENUM COFACTOR CYTIDYLYLTRANSFERASE"/>
    <property type="match status" value="1"/>
</dbReference>
<evidence type="ECO:0000259" key="2">
    <source>
        <dbReference type="Pfam" id="PF12804"/>
    </source>
</evidence>
<dbReference type="Gene3D" id="3.90.550.10">
    <property type="entry name" value="Spore Coat Polysaccharide Biosynthesis Protein SpsA, Chain A"/>
    <property type="match status" value="1"/>
</dbReference>
<dbReference type="AlphaFoldDB" id="A0A6B1G067"/>
<feature type="region of interest" description="Disordered" evidence="1">
    <location>
        <begin position="1"/>
        <end position="20"/>
    </location>
</feature>
<protein>
    <submittedName>
        <fullName evidence="3">Nucleotidyltransferase family protein</fullName>
    </submittedName>
</protein>
<dbReference type="CDD" id="cd04182">
    <property type="entry name" value="GT_2_like_f"/>
    <property type="match status" value="1"/>
</dbReference>
<dbReference type="SUPFAM" id="SSF53448">
    <property type="entry name" value="Nucleotide-diphospho-sugar transferases"/>
    <property type="match status" value="1"/>
</dbReference>
<comment type="caution">
    <text evidence="3">The sequence shown here is derived from an EMBL/GenBank/DDBJ whole genome shotgun (WGS) entry which is preliminary data.</text>
</comment>
<feature type="domain" description="MobA-like NTP transferase" evidence="2">
    <location>
        <begin position="29"/>
        <end position="192"/>
    </location>
</feature>
<name>A0A6B1G067_9CHLR</name>
<dbReference type="GO" id="GO:0016779">
    <property type="term" value="F:nucleotidyltransferase activity"/>
    <property type="evidence" value="ECO:0007669"/>
    <property type="project" value="UniProtKB-ARBA"/>
</dbReference>
<dbReference type="InterPro" id="IPR025877">
    <property type="entry name" value="MobA-like_NTP_Trfase"/>
</dbReference>
<reference evidence="3" key="1">
    <citation type="submission" date="2019-09" db="EMBL/GenBank/DDBJ databases">
        <title>Characterisation of the sponge microbiome using genome-centric metagenomics.</title>
        <authorList>
            <person name="Engelberts J.P."/>
            <person name="Robbins S.J."/>
            <person name="De Goeij J.M."/>
            <person name="Aranda M."/>
            <person name="Bell S.C."/>
            <person name="Webster N.S."/>
        </authorList>
    </citation>
    <scope>NUCLEOTIDE SEQUENCE</scope>
    <source>
        <strain evidence="3">SB0675_bin_29</strain>
    </source>
</reference>
<sequence>MSLTPSRGPERKEAPSVQVPSGRVNSVAAVVAAAGFSSRMGRFKPLLPWRHGTVIEAVAASLAEGGASPINVVTGHRGAEIEGQLIGGPAEAVFNPDYRLNEMLRSYQVGVEALCREGACVQGALLALGDQPHIPAGVIRQIIGRARTEPEAVVVPSFRKRRGHPVYLPKCVFTKLLGLSRGKSLRTLLHTLDDRIVYETVDSDCVRRDMDVPSEYESLRAEFEWVD</sequence>